<feature type="transmembrane region" description="Helical" evidence="1">
    <location>
        <begin position="48"/>
        <end position="72"/>
    </location>
</feature>
<dbReference type="Proteomes" id="UP000219565">
    <property type="component" value="Unassembled WGS sequence"/>
</dbReference>
<feature type="transmembrane region" description="Helical" evidence="1">
    <location>
        <begin position="16"/>
        <end position="36"/>
    </location>
</feature>
<gene>
    <name evidence="2" type="ORF">SAMN04244553_1873</name>
</gene>
<keyword evidence="1" id="KW-0472">Membrane</keyword>
<evidence type="ECO:0000313" key="3">
    <source>
        <dbReference type="Proteomes" id="UP000219565"/>
    </source>
</evidence>
<evidence type="ECO:0000256" key="1">
    <source>
        <dbReference type="SAM" id="Phobius"/>
    </source>
</evidence>
<sequence length="183" mass="19840">MRIGGIDWRRGAPRWWVVWALGTAGLAAVCCLGLIVQEVTESEGGDGTMLLLFGLLTAGALWMVCGVIGLIAYDNARLSSIAPLVVVLAVALFWAGLPAHVGWWLSKGSLDRAATECVPSETSARYGAYTIISVEPHEGGCLFSTGHGWYAKEGFAYFPNGAPQPKGEYGYRFEPYDGPWYRY</sequence>
<dbReference type="OrthoDB" id="3389565at2"/>
<feature type="transmembrane region" description="Helical" evidence="1">
    <location>
        <begin position="84"/>
        <end position="105"/>
    </location>
</feature>
<dbReference type="AlphaFoldDB" id="A0A285L9W9"/>
<reference evidence="2 3" key="1">
    <citation type="submission" date="2017-09" db="EMBL/GenBank/DDBJ databases">
        <authorList>
            <person name="Ehlers B."/>
            <person name="Leendertz F.H."/>
        </authorList>
    </citation>
    <scope>NUCLEOTIDE SEQUENCE [LARGE SCALE GENOMIC DNA]</scope>
    <source>
        <strain evidence="2 3">DSM 45537</strain>
    </source>
</reference>
<keyword evidence="1" id="KW-1133">Transmembrane helix</keyword>
<keyword evidence="3" id="KW-1185">Reference proteome</keyword>
<protein>
    <submittedName>
        <fullName evidence="2">Uncharacterized protein</fullName>
    </submittedName>
</protein>
<evidence type="ECO:0000313" key="2">
    <source>
        <dbReference type="EMBL" id="SNY80191.1"/>
    </source>
</evidence>
<name>A0A285L9W9_9NOCA</name>
<dbReference type="EMBL" id="OBEG01000001">
    <property type="protein sequence ID" value="SNY80191.1"/>
    <property type="molecule type" value="Genomic_DNA"/>
</dbReference>
<proteinExistence type="predicted"/>
<organism evidence="2 3">
    <name type="scientific">Nocardia amikacinitolerans</name>
    <dbReference type="NCBI Taxonomy" id="756689"/>
    <lineage>
        <taxon>Bacteria</taxon>
        <taxon>Bacillati</taxon>
        <taxon>Actinomycetota</taxon>
        <taxon>Actinomycetes</taxon>
        <taxon>Mycobacteriales</taxon>
        <taxon>Nocardiaceae</taxon>
        <taxon>Nocardia</taxon>
    </lineage>
</organism>
<keyword evidence="1" id="KW-0812">Transmembrane</keyword>
<accession>A0A285L9W9</accession>
<dbReference type="RefSeq" id="WP_097244433.1">
    <property type="nucleotide sequence ID" value="NZ_JAMTCV010000018.1"/>
</dbReference>